<dbReference type="RefSeq" id="WP_015067009.1">
    <property type="nucleotide sequence ID" value="NZ_CP013928.1"/>
</dbReference>
<dbReference type="Proteomes" id="UP000061468">
    <property type="component" value="Chromosome"/>
</dbReference>
<name>A0AAC8XIZ9_9ALTE</name>
<accession>A0AAC8XIZ9</accession>
<sequence>MRISVPTFKGQNNAFAPRLINNEQAQLASNCSVKNGNLAPLKQRSGVSPQPTLAGSINTLFLYQDTHWFSWSDDVDVIESPISDDQYQRVYFTGDGVPKYTTNSLATGTGVLPFAEIELGLDSPDAFAVSATYYDQSQDLDENDDIGDYTVETESGYINIETDDDETRFYVCTYVTEFGEESAPSVVTSEVNLFHENDNVTLTFSDTGGFGSQRIDRRRIYRSATSGDVTEFFLVDELPVGTSTYTDSKSTYELGATLTTESFVKPPDDLKGLIATSNGVVIGYVGNTIVPSEPYLPYAFPLEYRQTLQDEVVAMAEMSAGVVIATTDKPAIMQGVLPDSFTMTVIDAALPCVSKRSMVDMGEAAIFASHDGLVSVSQSGAQLITQNLLSTEYWQSLNPSTIQAYRYNNYYVGFYGGVGGFVFDLQRGDFFTLDFYASAGYFHSASGKLYLVVDGELTVFDEGAALSYSWTSKEFDVRNATLSCLKVFTENAQDTAMRVYADNSLVADMTLTGPDPVARLPAFRASRLFFVLQGKAEIETVTIATSPGELNG</sequence>
<evidence type="ECO:0000313" key="1">
    <source>
        <dbReference type="EMBL" id="AMJ78373.1"/>
    </source>
</evidence>
<gene>
    <name evidence="1" type="ORF">AV942_08740</name>
</gene>
<dbReference type="EMBL" id="CP013928">
    <property type="protein sequence ID" value="AMJ78373.1"/>
    <property type="molecule type" value="Genomic_DNA"/>
</dbReference>
<reference evidence="1 2" key="1">
    <citation type="submission" date="2015-12" db="EMBL/GenBank/DDBJ databases">
        <title>Intraspecies pangenome expansion in the marine bacterium Alteromonas.</title>
        <authorList>
            <person name="Lopez-Perez M."/>
            <person name="Rodriguez-Valera F."/>
        </authorList>
    </citation>
    <scope>NUCLEOTIDE SEQUENCE [LARGE SCALE GENOMIC DNA]</scope>
    <source>
        <strain evidence="1 2">UM8</strain>
    </source>
</reference>
<organism evidence="1 2">
    <name type="scientific">Alteromonas mediterranea</name>
    <dbReference type="NCBI Taxonomy" id="314275"/>
    <lineage>
        <taxon>Bacteria</taxon>
        <taxon>Pseudomonadati</taxon>
        <taxon>Pseudomonadota</taxon>
        <taxon>Gammaproteobacteria</taxon>
        <taxon>Alteromonadales</taxon>
        <taxon>Alteromonadaceae</taxon>
        <taxon>Alteromonas/Salinimonas group</taxon>
        <taxon>Alteromonas</taxon>
    </lineage>
</organism>
<proteinExistence type="predicted"/>
<dbReference type="AlphaFoldDB" id="A0AAC8XIZ9"/>
<evidence type="ECO:0000313" key="2">
    <source>
        <dbReference type="Proteomes" id="UP000061468"/>
    </source>
</evidence>
<protein>
    <submittedName>
        <fullName evidence="1">Uncharacterized protein</fullName>
    </submittedName>
</protein>